<dbReference type="EMBL" id="JAINUG010000274">
    <property type="protein sequence ID" value="KAJ8384293.1"/>
    <property type="molecule type" value="Genomic_DNA"/>
</dbReference>
<name>A0AAD7RH98_9TELE</name>
<dbReference type="AlphaFoldDB" id="A0AAD7RH98"/>
<evidence type="ECO:0000256" key="1">
    <source>
        <dbReference type="SAM" id="MobiDB-lite"/>
    </source>
</evidence>
<keyword evidence="3" id="KW-1185">Reference proteome</keyword>
<evidence type="ECO:0000313" key="3">
    <source>
        <dbReference type="Proteomes" id="UP001221898"/>
    </source>
</evidence>
<sequence length="186" mass="19987">MRPVGKHLHPRHGKQGQRAQEGRELGDSPSPKPDQKGKLHMLHRHGCAVKNATPPRPKQHGGLPLPVGQYFVALRAPRSPQPGELSTAPPAPTSEQWLAGWRATDEACGGKTSVTPAHALRVRSKVEGHGPARCPSSPGERFQRLGLAFAHLGPSRVRPSVRTAGSRRFSGSFTAQSGIRGDLLEL</sequence>
<feature type="compositionally biased region" description="Basic residues" evidence="1">
    <location>
        <begin position="1"/>
        <end position="15"/>
    </location>
</feature>
<gene>
    <name evidence="2" type="ORF">AAFF_G00206500</name>
</gene>
<organism evidence="2 3">
    <name type="scientific">Aldrovandia affinis</name>
    <dbReference type="NCBI Taxonomy" id="143900"/>
    <lineage>
        <taxon>Eukaryota</taxon>
        <taxon>Metazoa</taxon>
        <taxon>Chordata</taxon>
        <taxon>Craniata</taxon>
        <taxon>Vertebrata</taxon>
        <taxon>Euteleostomi</taxon>
        <taxon>Actinopterygii</taxon>
        <taxon>Neopterygii</taxon>
        <taxon>Teleostei</taxon>
        <taxon>Notacanthiformes</taxon>
        <taxon>Halosauridae</taxon>
        <taxon>Aldrovandia</taxon>
    </lineage>
</organism>
<dbReference type="Proteomes" id="UP001221898">
    <property type="component" value="Unassembled WGS sequence"/>
</dbReference>
<comment type="caution">
    <text evidence="2">The sequence shown here is derived from an EMBL/GenBank/DDBJ whole genome shotgun (WGS) entry which is preliminary data.</text>
</comment>
<evidence type="ECO:0000313" key="2">
    <source>
        <dbReference type="EMBL" id="KAJ8384293.1"/>
    </source>
</evidence>
<reference evidence="2" key="1">
    <citation type="journal article" date="2023" name="Science">
        <title>Genome structures resolve the early diversification of teleost fishes.</title>
        <authorList>
            <person name="Parey E."/>
            <person name="Louis A."/>
            <person name="Montfort J."/>
            <person name="Bouchez O."/>
            <person name="Roques C."/>
            <person name="Iampietro C."/>
            <person name="Lluch J."/>
            <person name="Castinel A."/>
            <person name="Donnadieu C."/>
            <person name="Desvignes T."/>
            <person name="Floi Bucao C."/>
            <person name="Jouanno E."/>
            <person name="Wen M."/>
            <person name="Mejri S."/>
            <person name="Dirks R."/>
            <person name="Jansen H."/>
            <person name="Henkel C."/>
            <person name="Chen W.J."/>
            <person name="Zahm M."/>
            <person name="Cabau C."/>
            <person name="Klopp C."/>
            <person name="Thompson A.W."/>
            <person name="Robinson-Rechavi M."/>
            <person name="Braasch I."/>
            <person name="Lecointre G."/>
            <person name="Bobe J."/>
            <person name="Postlethwait J.H."/>
            <person name="Berthelot C."/>
            <person name="Roest Crollius H."/>
            <person name="Guiguen Y."/>
        </authorList>
    </citation>
    <scope>NUCLEOTIDE SEQUENCE</scope>
    <source>
        <strain evidence="2">NC1722</strain>
    </source>
</reference>
<proteinExistence type="predicted"/>
<feature type="compositionally biased region" description="Basic residues" evidence="1">
    <location>
        <begin position="38"/>
        <end position="47"/>
    </location>
</feature>
<accession>A0AAD7RH98</accession>
<feature type="region of interest" description="Disordered" evidence="1">
    <location>
        <begin position="1"/>
        <end position="65"/>
    </location>
</feature>
<protein>
    <submittedName>
        <fullName evidence="2">Uncharacterized protein</fullName>
    </submittedName>
</protein>